<dbReference type="RefSeq" id="WP_135169613.1">
    <property type="nucleotide sequence ID" value="NZ_SPQU01000007.1"/>
</dbReference>
<proteinExistence type="predicted"/>
<evidence type="ECO:0000313" key="2">
    <source>
        <dbReference type="EMBL" id="TFV38000.1"/>
    </source>
</evidence>
<dbReference type="EMBL" id="SPQU01000007">
    <property type="protein sequence ID" value="TFV38000.1"/>
    <property type="molecule type" value="Genomic_DNA"/>
</dbReference>
<protein>
    <submittedName>
        <fullName evidence="2">Uncharacterized protein</fullName>
    </submittedName>
</protein>
<evidence type="ECO:0000256" key="1">
    <source>
        <dbReference type="SAM" id="MobiDB-lite"/>
    </source>
</evidence>
<feature type="region of interest" description="Disordered" evidence="1">
    <location>
        <begin position="1"/>
        <end position="22"/>
    </location>
</feature>
<feature type="compositionally biased region" description="Basic residues" evidence="1">
    <location>
        <begin position="1"/>
        <end position="14"/>
    </location>
</feature>
<dbReference type="AlphaFoldDB" id="A0A4Y9L342"/>
<organism evidence="2 3">
    <name type="scientific">Bradyrhizobium frederickii</name>
    <dbReference type="NCBI Taxonomy" id="2560054"/>
    <lineage>
        <taxon>Bacteria</taxon>
        <taxon>Pseudomonadati</taxon>
        <taxon>Pseudomonadota</taxon>
        <taxon>Alphaproteobacteria</taxon>
        <taxon>Hyphomicrobiales</taxon>
        <taxon>Nitrobacteraceae</taxon>
        <taxon>Bradyrhizobium</taxon>
    </lineage>
</organism>
<accession>A0A4Y9L342</accession>
<keyword evidence="3" id="KW-1185">Reference proteome</keyword>
<reference evidence="2 3" key="1">
    <citation type="submission" date="2019-03" db="EMBL/GenBank/DDBJ databases">
        <title>Bradyrhizobium strains diversity isolated from Chamaecrista fasciculata.</title>
        <authorList>
            <person name="Urquiaga M.C.O."/>
            <person name="Hungria M."/>
            <person name="Delamuta J.R.M."/>
        </authorList>
    </citation>
    <scope>NUCLEOTIDE SEQUENCE [LARGE SCALE GENOMIC DNA]</scope>
    <source>
        <strain evidence="2 3">CNPSo 3424</strain>
    </source>
</reference>
<sequence>MNAAAKRRLAMRPKFRTEGWQPASEEDHFMTCPTCGERFDCRDLGEAFAHQHGEPIEEEPTLH</sequence>
<comment type="caution">
    <text evidence="2">The sequence shown here is derived from an EMBL/GenBank/DDBJ whole genome shotgun (WGS) entry which is preliminary data.</text>
</comment>
<evidence type="ECO:0000313" key="3">
    <source>
        <dbReference type="Proteomes" id="UP000298225"/>
    </source>
</evidence>
<dbReference type="Proteomes" id="UP000298225">
    <property type="component" value="Unassembled WGS sequence"/>
</dbReference>
<dbReference type="OrthoDB" id="8101010at2"/>
<gene>
    <name evidence="2" type="ORF">E4K66_16325</name>
</gene>
<name>A0A4Y9L342_9BRAD</name>